<gene>
    <name evidence="11" type="ORF">WJ33_05400</name>
</gene>
<dbReference type="InterPro" id="IPR011008">
    <property type="entry name" value="Dimeric_a/b-barrel"/>
</dbReference>
<dbReference type="InterPro" id="IPR026029">
    <property type="entry name" value="MLI_dom"/>
</dbReference>
<evidence type="ECO:0000256" key="9">
    <source>
        <dbReference type="PIRNR" id="PIRNR001486"/>
    </source>
</evidence>
<feature type="domain" description="Muconolactone isomerase" evidence="10">
    <location>
        <begin position="1"/>
        <end position="89"/>
    </location>
</feature>
<evidence type="ECO:0000256" key="7">
    <source>
        <dbReference type="ARBA" id="ARBA00023235"/>
    </source>
</evidence>
<proteinExistence type="inferred from homology"/>
<evidence type="ECO:0000256" key="5">
    <source>
        <dbReference type="ARBA" id="ARBA00012070"/>
    </source>
</evidence>
<organism evidence="11 12">
    <name type="scientific">Burkholderia ubonensis</name>
    <dbReference type="NCBI Taxonomy" id="101571"/>
    <lineage>
        <taxon>Bacteria</taxon>
        <taxon>Pseudomonadati</taxon>
        <taxon>Pseudomonadota</taxon>
        <taxon>Betaproteobacteria</taxon>
        <taxon>Burkholderiales</taxon>
        <taxon>Burkholderiaceae</taxon>
        <taxon>Burkholderia</taxon>
        <taxon>Burkholderia cepacia complex</taxon>
    </lineage>
</organism>
<evidence type="ECO:0000256" key="3">
    <source>
        <dbReference type="ARBA" id="ARBA00010882"/>
    </source>
</evidence>
<evidence type="ECO:0000256" key="4">
    <source>
        <dbReference type="ARBA" id="ARBA00011365"/>
    </source>
</evidence>
<dbReference type="EC" id="5.3.3.4" evidence="5 8"/>
<dbReference type="Proteomes" id="UP000064029">
    <property type="component" value="Unassembled WGS sequence"/>
</dbReference>
<dbReference type="OrthoDB" id="2889526at2"/>
<comment type="catalytic activity">
    <reaction evidence="1 9">
        <text>(S)-muconolactone = (4,5-dihydro-5-oxofuran-2-yl)-acetate</text>
        <dbReference type="Rhea" id="RHEA:12348"/>
        <dbReference type="ChEBI" id="CHEBI:58425"/>
        <dbReference type="ChEBI" id="CHEBI:58736"/>
        <dbReference type="EC" id="5.3.3.4"/>
    </reaction>
</comment>
<reference evidence="11 12" key="1">
    <citation type="submission" date="2015-11" db="EMBL/GenBank/DDBJ databases">
        <title>Expanding the genomic diversity of Burkholderia species for the development of highly accurate diagnostics.</title>
        <authorList>
            <person name="Sahl J."/>
            <person name="Keim P."/>
            <person name="Wagner D."/>
        </authorList>
    </citation>
    <scope>NUCLEOTIDE SEQUENCE [LARGE SCALE GENOMIC DNA]</scope>
    <source>
        <strain evidence="11 12">MSMB2036</strain>
    </source>
</reference>
<dbReference type="SUPFAM" id="SSF54909">
    <property type="entry name" value="Dimeric alpha+beta barrel"/>
    <property type="match status" value="1"/>
</dbReference>
<dbReference type="GO" id="GO:0016159">
    <property type="term" value="F:muconolactone delta-isomerase activity"/>
    <property type="evidence" value="ECO:0007669"/>
    <property type="project" value="UniProtKB-UniRule"/>
</dbReference>
<evidence type="ECO:0000256" key="2">
    <source>
        <dbReference type="ARBA" id="ARBA00005193"/>
    </source>
</evidence>
<comment type="caution">
    <text evidence="11">The sequence shown here is derived from an EMBL/GenBank/DDBJ whole genome shotgun (WGS) entry which is preliminary data.</text>
</comment>
<protein>
    <recommendedName>
        <fullName evidence="5 8">Muconolactone Delta-isomerase</fullName>
        <shortName evidence="9">MIase</shortName>
        <ecNumber evidence="5 8">5.3.3.4</ecNumber>
    </recommendedName>
</protein>
<accession>A0A103QTV3</accession>
<dbReference type="Pfam" id="PF02426">
    <property type="entry name" value="MIase"/>
    <property type="match status" value="1"/>
</dbReference>
<dbReference type="AlphaFoldDB" id="A0A103QTV3"/>
<evidence type="ECO:0000256" key="6">
    <source>
        <dbReference type="ARBA" id="ARBA00022797"/>
    </source>
</evidence>
<dbReference type="EMBL" id="LOXM01000262">
    <property type="protein sequence ID" value="KVG55500.1"/>
    <property type="molecule type" value="Genomic_DNA"/>
</dbReference>
<evidence type="ECO:0000259" key="10">
    <source>
        <dbReference type="Pfam" id="PF02426"/>
    </source>
</evidence>
<evidence type="ECO:0000313" key="11">
    <source>
        <dbReference type="EMBL" id="KVG55500.1"/>
    </source>
</evidence>
<evidence type="ECO:0000256" key="1">
    <source>
        <dbReference type="ARBA" id="ARBA00001739"/>
    </source>
</evidence>
<dbReference type="RefSeq" id="WP_059759023.1">
    <property type="nucleotide sequence ID" value="NZ_CP013416.1"/>
</dbReference>
<comment type="similarity">
    <text evidence="3 9">Belongs to the muconolactone Delta-isomerase family.</text>
</comment>
<dbReference type="PIRSF" id="PIRSF001486">
    <property type="entry name" value="CatC"/>
    <property type="match status" value="1"/>
</dbReference>
<comment type="pathway">
    <text evidence="2 9">Aromatic compound metabolism; beta-ketoadipate pathway; 5-oxo-4,5-dihydro-2-furylacetate from catechol: step 3/3.</text>
</comment>
<dbReference type="UniPathway" id="UPA00157">
    <property type="reaction ID" value="UER00260"/>
</dbReference>
<dbReference type="Gene3D" id="3.30.70.1060">
    <property type="entry name" value="Dimeric alpha+beta barrel"/>
    <property type="match status" value="1"/>
</dbReference>
<keyword evidence="7 9" id="KW-0413">Isomerase</keyword>
<dbReference type="GO" id="GO:0042952">
    <property type="term" value="P:beta-ketoadipate pathway"/>
    <property type="evidence" value="ECO:0007669"/>
    <property type="project" value="UniProtKB-UniRule"/>
</dbReference>
<comment type="subunit">
    <text evidence="4">Homodecamer.</text>
</comment>
<keyword evidence="6 9" id="KW-0058">Aromatic hydrocarbons catabolism</keyword>
<dbReference type="NCBIfam" id="TIGR03221">
    <property type="entry name" value="muco_delta"/>
    <property type="match status" value="1"/>
</dbReference>
<dbReference type="InterPro" id="IPR003464">
    <property type="entry name" value="Muconolactone_d_Isoase"/>
</dbReference>
<name>A0A103QTV3_9BURK</name>
<evidence type="ECO:0000313" key="12">
    <source>
        <dbReference type="Proteomes" id="UP000064029"/>
    </source>
</evidence>
<evidence type="ECO:0000256" key="8">
    <source>
        <dbReference type="NCBIfam" id="TIGR03221"/>
    </source>
</evidence>
<sequence>MLFHVEMTVNLPHDMDPVKAATLKAEEKAMCQRLMHEGAWRHLWRIAGQYANVSIFDVESVQQLHDVLSQLPLFPYMSLEVRALCRHPSSVREDDR</sequence>